<evidence type="ECO:0000256" key="2">
    <source>
        <dbReference type="ARBA" id="ARBA00022723"/>
    </source>
</evidence>
<comment type="cofactor">
    <cofactor evidence="1">
        <name>a divalent metal cation</name>
        <dbReference type="ChEBI" id="CHEBI:60240"/>
    </cofactor>
</comment>
<feature type="domain" description="DDE Tnp4" evidence="3">
    <location>
        <begin position="37"/>
        <end position="93"/>
    </location>
</feature>
<dbReference type="STRING" id="39947.A0A0P0V3E0"/>
<evidence type="ECO:0000313" key="4">
    <source>
        <dbReference type="EMBL" id="BAS72304.1"/>
    </source>
</evidence>
<keyword evidence="5" id="KW-1185">Reference proteome</keyword>
<reference evidence="4 5" key="3">
    <citation type="journal article" date="2013" name="Rice">
        <title>Improvement of the Oryza sativa Nipponbare reference genome using next generation sequence and optical map data.</title>
        <authorList>
            <person name="Kawahara Y."/>
            <person name="de la Bastide M."/>
            <person name="Hamilton J.P."/>
            <person name="Kanamori H."/>
            <person name="McCombie W.R."/>
            <person name="Ouyang S."/>
            <person name="Schwartz D.C."/>
            <person name="Tanaka T."/>
            <person name="Wu J."/>
            <person name="Zhou S."/>
            <person name="Childs K.L."/>
            <person name="Davidson R.M."/>
            <person name="Lin H."/>
            <person name="Quesada-Ocampo L."/>
            <person name="Vaillancourt B."/>
            <person name="Sakai H."/>
            <person name="Lee S.S."/>
            <person name="Kim J."/>
            <person name="Numa H."/>
            <person name="Itoh T."/>
            <person name="Buell C.R."/>
            <person name="Matsumoto T."/>
        </authorList>
    </citation>
    <scope>NUCLEOTIDE SEQUENCE [LARGE SCALE GENOMIC DNA]</scope>
    <source>
        <strain evidence="5">cv. Nipponbare</strain>
    </source>
</reference>
<organism evidence="4 5">
    <name type="scientific">Oryza sativa subsp. japonica</name>
    <name type="common">Rice</name>
    <dbReference type="NCBI Taxonomy" id="39947"/>
    <lineage>
        <taxon>Eukaryota</taxon>
        <taxon>Viridiplantae</taxon>
        <taxon>Streptophyta</taxon>
        <taxon>Embryophyta</taxon>
        <taxon>Tracheophyta</taxon>
        <taxon>Spermatophyta</taxon>
        <taxon>Magnoliopsida</taxon>
        <taxon>Liliopsida</taxon>
        <taxon>Poales</taxon>
        <taxon>Poaceae</taxon>
        <taxon>BOP clade</taxon>
        <taxon>Oryzoideae</taxon>
        <taxon>Oryzeae</taxon>
        <taxon>Oryzinae</taxon>
        <taxon>Oryza</taxon>
        <taxon>Oryza sativa</taxon>
    </lineage>
</organism>
<evidence type="ECO:0000259" key="3">
    <source>
        <dbReference type="Pfam" id="PF13359"/>
    </source>
</evidence>
<dbReference type="AlphaFoldDB" id="A0A0P0V3E0"/>
<sequence>MAADINKPVDPSFRRVHNRVAQDENFLPFAGDAGAADGTHIPVHVAVEEANLHRNRHHITSRNVLVVIGWDDRVIFADAGWLGAVHDQRVLTEAIRNYPHSFPRLPWDPHFMTQNRLYNRYPPIPQAPLLRNWYDARNSAAGMRAVRDAYLSKEEKPHPLPSQADTNSSGCSAFSAACY</sequence>
<keyword evidence="2" id="KW-0479">Metal-binding</keyword>
<reference evidence="4 5" key="2">
    <citation type="journal article" date="2013" name="Plant Cell Physiol.">
        <title>Rice Annotation Project Database (RAP-DB): an integrative and interactive database for rice genomics.</title>
        <authorList>
            <person name="Sakai H."/>
            <person name="Lee S.S."/>
            <person name="Tanaka T."/>
            <person name="Numa H."/>
            <person name="Kim J."/>
            <person name="Kawahara Y."/>
            <person name="Wakimoto H."/>
            <person name="Yang C.C."/>
            <person name="Iwamoto M."/>
            <person name="Abe T."/>
            <person name="Yamada Y."/>
            <person name="Muto A."/>
            <person name="Inokuchi H."/>
            <person name="Ikemura T."/>
            <person name="Matsumoto T."/>
            <person name="Sasaki T."/>
            <person name="Itoh T."/>
        </authorList>
    </citation>
    <scope>NUCLEOTIDE SEQUENCE [LARGE SCALE GENOMIC DNA]</scope>
    <source>
        <strain evidence="5">cv. Nipponbare</strain>
    </source>
</reference>
<dbReference type="InterPro" id="IPR027806">
    <property type="entry name" value="HARBI1_dom"/>
</dbReference>
<proteinExistence type="predicted"/>
<evidence type="ECO:0000313" key="5">
    <source>
        <dbReference type="Proteomes" id="UP000059680"/>
    </source>
</evidence>
<gene>
    <name evidence="4" type="ordered locus">Os01g0497800</name>
    <name evidence="4" type="ORF">OSNPB_010497800</name>
</gene>
<protein>
    <submittedName>
        <fullName evidence="4">Os01g0497800 protein</fullName>
    </submittedName>
</protein>
<dbReference type="Proteomes" id="UP000059680">
    <property type="component" value="Chromosome 1"/>
</dbReference>
<dbReference type="EMBL" id="AP014957">
    <property type="protein sequence ID" value="BAS72304.1"/>
    <property type="molecule type" value="Genomic_DNA"/>
</dbReference>
<evidence type="ECO:0000256" key="1">
    <source>
        <dbReference type="ARBA" id="ARBA00001968"/>
    </source>
</evidence>
<reference evidence="5" key="1">
    <citation type="journal article" date="2005" name="Nature">
        <title>The map-based sequence of the rice genome.</title>
        <authorList>
            <consortium name="International rice genome sequencing project (IRGSP)"/>
            <person name="Matsumoto T."/>
            <person name="Wu J."/>
            <person name="Kanamori H."/>
            <person name="Katayose Y."/>
            <person name="Fujisawa M."/>
            <person name="Namiki N."/>
            <person name="Mizuno H."/>
            <person name="Yamamoto K."/>
            <person name="Antonio B.A."/>
            <person name="Baba T."/>
            <person name="Sakata K."/>
            <person name="Nagamura Y."/>
            <person name="Aoki H."/>
            <person name="Arikawa K."/>
            <person name="Arita K."/>
            <person name="Bito T."/>
            <person name="Chiden Y."/>
            <person name="Fujitsuka N."/>
            <person name="Fukunaka R."/>
            <person name="Hamada M."/>
            <person name="Harada C."/>
            <person name="Hayashi A."/>
            <person name="Hijishita S."/>
            <person name="Honda M."/>
            <person name="Hosokawa S."/>
            <person name="Ichikawa Y."/>
            <person name="Idonuma A."/>
            <person name="Iijima M."/>
            <person name="Ikeda M."/>
            <person name="Ikeno M."/>
            <person name="Ito K."/>
            <person name="Ito S."/>
            <person name="Ito T."/>
            <person name="Ito Y."/>
            <person name="Ito Y."/>
            <person name="Iwabuchi A."/>
            <person name="Kamiya K."/>
            <person name="Karasawa W."/>
            <person name="Kurita K."/>
            <person name="Katagiri S."/>
            <person name="Kikuta A."/>
            <person name="Kobayashi H."/>
            <person name="Kobayashi N."/>
            <person name="Machita K."/>
            <person name="Maehara T."/>
            <person name="Masukawa M."/>
            <person name="Mizubayashi T."/>
            <person name="Mukai Y."/>
            <person name="Nagasaki H."/>
            <person name="Nagata Y."/>
            <person name="Naito S."/>
            <person name="Nakashima M."/>
            <person name="Nakama Y."/>
            <person name="Nakamichi Y."/>
            <person name="Nakamura M."/>
            <person name="Meguro A."/>
            <person name="Negishi M."/>
            <person name="Ohta I."/>
            <person name="Ohta T."/>
            <person name="Okamoto M."/>
            <person name="Ono N."/>
            <person name="Saji S."/>
            <person name="Sakaguchi M."/>
            <person name="Sakai K."/>
            <person name="Shibata M."/>
            <person name="Shimokawa T."/>
            <person name="Song J."/>
            <person name="Takazaki Y."/>
            <person name="Terasawa K."/>
            <person name="Tsugane M."/>
            <person name="Tsuji K."/>
            <person name="Ueda S."/>
            <person name="Waki K."/>
            <person name="Yamagata H."/>
            <person name="Yamamoto M."/>
            <person name="Yamamoto S."/>
            <person name="Yamane H."/>
            <person name="Yoshiki S."/>
            <person name="Yoshihara R."/>
            <person name="Yukawa K."/>
            <person name="Zhong H."/>
            <person name="Yano M."/>
            <person name="Yuan Q."/>
            <person name="Ouyang S."/>
            <person name="Liu J."/>
            <person name="Jones K.M."/>
            <person name="Gansberger K."/>
            <person name="Moffat K."/>
            <person name="Hill J."/>
            <person name="Bera J."/>
            <person name="Fadrosh D."/>
            <person name="Jin S."/>
            <person name="Johri S."/>
            <person name="Kim M."/>
            <person name="Overton L."/>
            <person name="Reardon M."/>
            <person name="Tsitrin T."/>
            <person name="Vuong H."/>
            <person name="Weaver B."/>
            <person name="Ciecko A."/>
            <person name="Tallon L."/>
            <person name="Jackson J."/>
            <person name="Pai G."/>
            <person name="Aken S.V."/>
            <person name="Utterback T."/>
            <person name="Reidmuller S."/>
            <person name="Feldblyum T."/>
            <person name="Hsiao J."/>
            <person name="Zismann V."/>
            <person name="Iobst S."/>
            <person name="de Vazeille A.R."/>
            <person name="Buell C.R."/>
            <person name="Ying K."/>
            <person name="Li Y."/>
            <person name="Lu T."/>
            <person name="Huang Y."/>
            <person name="Zhao Q."/>
            <person name="Feng Q."/>
            <person name="Zhang L."/>
            <person name="Zhu J."/>
            <person name="Weng Q."/>
            <person name="Mu J."/>
            <person name="Lu Y."/>
            <person name="Fan D."/>
            <person name="Liu Y."/>
            <person name="Guan J."/>
            <person name="Zhang Y."/>
            <person name="Yu S."/>
            <person name="Liu X."/>
            <person name="Zhang Y."/>
            <person name="Hong G."/>
            <person name="Han B."/>
            <person name="Choisne N."/>
            <person name="Demange N."/>
            <person name="Orjeda G."/>
            <person name="Samain S."/>
            <person name="Cattolico L."/>
            <person name="Pelletier E."/>
            <person name="Couloux A."/>
            <person name="Segurens B."/>
            <person name="Wincker P."/>
            <person name="D'Hont A."/>
            <person name="Scarpelli C."/>
            <person name="Weissenbach J."/>
            <person name="Salanoubat M."/>
            <person name="Quetier F."/>
            <person name="Yu Y."/>
            <person name="Kim H.R."/>
            <person name="Rambo T."/>
            <person name="Currie J."/>
            <person name="Collura K."/>
            <person name="Luo M."/>
            <person name="Yang T."/>
            <person name="Ammiraju J.S.S."/>
            <person name="Engler F."/>
            <person name="Soderlund C."/>
            <person name="Wing R.A."/>
            <person name="Palmer L.E."/>
            <person name="de la Bastide M."/>
            <person name="Spiegel L."/>
            <person name="Nascimento L."/>
            <person name="Zutavern T."/>
            <person name="O'Shaughnessy A."/>
            <person name="Dike S."/>
            <person name="Dedhia N."/>
            <person name="Preston R."/>
            <person name="Balija V."/>
            <person name="McCombie W.R."/>
            <person name="Chow T."/>
            <person name="Chen H."/>
            <person name="Chung M."/>
            <person name="Chen C."/>
            <person name="Shaw J."/>
            <person name="Wu H."/>
            <person name="Hsiao K."/>
            <person name="Chao Y."/>
            <person name="Chu M."/>
            <person name="Cheng C."/>
            <person name="Hour A."/>
            <person name="Lee P."/>
            <person name="Lin S."/>
            <person name="Lin Y."/>
            <person name="Liou J."/>
            <person name="Liu S."/>
            <person name="Hsing Y."/>
            <person name="Raghuvanshi S."/>
            <person name="Mohanty A."/>
            <person name="Bharti A.K."/>
            <person name="Gaur A."/>
            <person name="Gupta V."/>
            <person name="Kumar D."/>
            <person name="Ravi V."/>
            <person name="Vij S."/>
            <person name="Kapur A."/>
            <person name="Khurana P."/>
            <person name="Khurana P."/>
            <person name="Khurana J.P."/>
            <person name="Tyagi A.K."/>
            <person name="Gaikwad K."/>
            <person name="Singh A."/>
            <person name="Dalal V."/>
            <person name="Srivastava S."/>
            <person name="Dixit A."/>
            <person name="Pal A.K."/>
            <person name="Ghazi I.A."/>
            <person name="Yadav M."/>
            <person name="Pandit A."/>
            <person name="Bhargava A."/>
            <person name="Sureshbabu K."/>
            <person name="Batra K."/>
            <person name="Sharma T.R."/>
            <person name="Mohapatra T."/>
            <person name="Singh N.K."/>
            <person name="Messing J."/>
            <person name="Nelson A.B."/>
            <person name="Fuks G."/>
            <person name="Kavchok S."/>
            <person name="Keizer G."/>
            <person name="Linton E."/>
            <person name="Llaca V."/>
            <person name="Song R."/>
            <person name="Tanyolac B."/>
            <person name="Young S."/>
            <person name="Ho-Il K."/>
            <person name="Hahn J.H."/>
            <person name="Sangsakoo G."/>
            <person name="Vanavichit A."/>
            <person name="de Mattos Luiz.A.T."/>
            <person name="Zimmer P.D."/>
            <person name="Malone G."/>
            <person name="Dellagostin O."/>
            <person name="de Oliveira A.C."/>
            <person name="Bevan M."/>
            <person name="Bancroft I."/>
            <person name="Minx P."/>
            <person name="Cordum H."/>
            <person name="Wilson R."/>
            <person name="Cheng Z."/>
            <person name="Jin W."/>
            <person name="Jiang J."/>
            <person name="Leong S.A."/>
            <person name="Iwama H."/>
            <person name="Gojobori T."/>
            <person name="Itoh T."/>
            <person name="Niimura Y."/>
            <person name="Fujii Y."/>
            <person name="Habara T."/>
            <person name="Sakai H."/>
            <person name="Sato Y."/>
            <person name="Wilson G."/>
            <person name="Kumar K."/>
            <person name="McCouch S."/>
            <person name="Juretic N."/>
            <person name="Hoen D."/>
            <person name="Wright S."/>
            <person name="Bruskiewich R."/>
            <person name="Bureau T."/>
            <person name="Miyao A."/>
            <person name="Hirochika H."/>
            <person name="Nishikawa T."/>
            <person name="Kadowaki K."/>
            <person name="Sugiura M."/>
            <person name="Burr B."/>
            <person name="Sasaki T."/>
        </authorList>
    </citation>
    <scope>NUCLEOTIDE SEQUENCE [LARGE SCALE GENOMIC DNA]</scope>
    <source>
        <strain evidence="5">cv. Nipponbare</strain>
    </source>
</reference>
<dbReference type="FunCoup" id="A0A0P0V3E0">
    <property type="interactions" value="3"/>
</dbReference>
<dbReference type="PaxDb" id="39947-A0A0P0V3E0"/>
<dbReference type="InParanoid" id="A0A0P0V3E0"/>
<accession>A0A0P0V3E0</accession>
<name>A0A0P0V3E0_ORYSJ</name>
<dbReference type="GO" id="GO:0046872">
    <property type="term" value="F:metal ion binding"/>
    <property type="evidence" value="ECO:0007669"/>
    <property type="project" value="UniProtKB-KW"/>
</dbReference>
<dbReference type="Pfam" id="PF13359">
    <property type="entry name" value="DDE_Tnp_4"/>
    <property type="match status" value="1"/>
</dbReference>